<organism evidence="4">
    <name type="scientific">mine drainage metagenome</name>
    <dbReference type="NCBI Taxonomy" id="410659"/>
    <lineage>
        <taxon>unclassified sequences</taxon>
        <taxon>metagenomes</taxon>
        <taxon>ecological metagenomes</taxon>
    </lineage>
</organism>
<dbReference type="PROSITE" id="PS51186">
    <property type="entry name" value="GNAT"/>
    <property type="match status" value="1"/>
</dbReference>
<sequence length="192" mass="20569">MDPQSLALHVRRASGPEAPLVHSVMQAAYAQYIGRLDPPSGAHAESVADVAAAMALGGAALAFLDDSASGSVRYRPDADHLYMERLAVLPDCRHRGVATALARFVQAEAERQGLPSVRLGVRLVLTDNWRLYLGLGYGFRELHLRAAAGGVTVTATMERPLQKMLSGDAPLLCGELPVEDLFKIADRAKRAA</sequence>
<dbReference type="GO" id="GO:0016747">
    <property type="term" value="F:acyltransferase activity, transferring groups other than amino-acyl groups"/>
    <property type="evidence" value="ECO:0007669"/>
    <property type="project" value="InterPro"/>
</dbReference>
<evidence type="ECO:0000259" key="3">
    <source>
        <dbReference type="PROSITE" id="PS51186"/>
    </source>
</evidence>
<dbReference type="InterPro" id="IPR016181">
    <property type="entry name" value="Acyl_CoA_acyltransferase"/>
</dbReference>
<proteinExistence type="predicted"/>
<dbReference type="AlphaFoldDB" id="T1A0D6"/>
<accession>T1A0D6</accession>
<comment type="caution">
    <text evidence="4">The sequence shown here is derived from an EMBL/GenBank/DDBJ whole genome shotgun (WGS) entry which is preliminary data.</text>
</comment>
<evidence type="ECO:0000256" key="1">
    <source>
        <dbReference type="ARBA" id="ARBA00022679"/>
    </source>
</evidence>
<dbReference type="EMBL" id="AUZX01013546">
    <property type="protein sequence ID" value="EQD35285.1"/>
    <property type="molecule type" value="Genomic_DNA"/>
</dbReference>
<name>T1A0D6_9ZZZZ</name>
<feature type="domain" description="N-acetyltransferase" evidence="3">
    <location>
        <begin position="8"/>
        <end position="162"/>
    </location>
</feature>
<protein>
    <submittedName>
        <fullName evidence="4">GCN5-related N-acetyltransferase domain protein</fullName>
    </submittedName>
</protein>
<dbReference type="Pfam" id="PF00583">
    <property type="entry name" value="Acetyltransf_1"/>
    <property type="match status" value="1"/>
</dbReference>
<gene>
    <name evidence="4" type="ORF">B1A_18367</name>
</gene>
<dbReference type="CDD" id="cd04301">
    <property type="entry name" value="NAT_SF"/>
    <property type="match status" value="1"/>
</dbReference>
<dbReference type="InterPro" id="IPR050832">
    <property type="entry name" value="Bact_Acetyltransf"/>
</dbReference>
<dbReference type="PANTHER" id="PTHR43877:SF2">
    <property type="entry name" value="AMINOALKYLPHOSPHONATE N-ACETYLTRANSFERASE-RELATED"/>
    <property type="match status" value="1"/>
</dbReference>
<dbReference type="Gene3D" id="3.40.630.30">
    <property type="match status" value="1"/>
</dbReference>
<dbReference type="PANTHER" id="PTHR43877">
    <property type="entry name" value="AMINOALKYLPHOSPHONATE N-ACETYLTRANSFERASE-RELATED-RELATED"/>
    <property type="match status" value="1"/>
</dbReference>
<reference evidence="4" key="1">
    <citation type="submission" date="2013-08" db="EMBL/GenBank/DDBJ databases">
        <authorList>
            <person name="Mendez C."/>
            <person name="Richter M."/>
            <person name="Ferrer M."/>
            <person name="Sanchez J."/>
        </authorList>
    </citation>
    <scope>NUCLEOTIDE SEQUENCE</scope>
</reference>
<keyword evidence="2" id="KW-0012">Acyltransferase</keyword>
<dbReference type="SUPFAM" id="SSF55729">
    <property type="entry name" value="Acyl-CoA N-acyltransferases (Nat)"/>
    <property type="match status" value="1"/>
</dbReference>
<reference evidence="4" key="2">
    <citation type="journal article" date="2014" name="ISME J.">
        <title>Microbial stratification in low pH oxic and suboxic macroscopic growths along an acid mine drainage.</title>
        <authorList>
            <person name="Mendez-Garcia C."/>
            <person name="Mesa V."/>
            <person name="Sprenger R.R."/>
            <person name="Richter M."/>
            <person name="Diez M.S."/>
            <person name="Solano J."/>
            <person name="Bargiela R."/>
            <person name="Golyshina O.V."/>
            <person name="Manteca A."/>
            <person name="Ramos J.L."/>
            <person name="Gallego J.R."/>
            <person name="Llorente I."/>
            <person name="Martins Dos Santos V.A."/>
            <person name="Jensen O.N."/>
            <person name="Pelaez A.I."/>
            <person name="Sanchez J."/>
            <person name="Ferrer M."/>
        </authorList>
    </citation>
    <scope>NUCLEOTIDE SEQUENCE</scope>
</reference>
<keyword evidence="1 4" id="KW-0808">Transferase</keyword>
<feature type="non-terminal residue" evidence="4">
    <location>
        <position position="192"/>
    </location>
</feature>
<evidence type="ECO:0000313" key="4">
    <source>
        <dbReference type="EMBL" id="EQD35285.1"/>
    </source>
</evidence>
<dbReference type="InterPro" id="IPR000182">
    <property type="entry name" value="GNAT_dom"/>
</dbReference>
<evidence type="ECO:0000256" key="2">
    <source>
        <dbReference type="ARBA" id="ARBA00023315"/>
    </source>
</evidence>